<evidence type="ECO:0000256" key="2">
    <source>
        <dbReference type="ARBA" id="ARBA00023002"/>
    </source>
</evidence>
<dbReference type="OrthoDB" id="203908at2759"/>
<organism evidence="4 5">
    <name type="scientific">Phialocephala subalpina</name>
    <dbReference type="NCBI Taxonomy" id="576137"/>
    <lineage>
        <taxon>Eukaryota</taxon>
        <taxon>Fungi</taxon>
        <taxon>Dikarya</taxon>
        <taxon>Ascomycota</taxon>
        <taxon>Pezizomycotina</taxon>
        <taxon>Leotiomycetes</taxon>
        <taxon>Helotiales</taxon>
        <taxon>Mollisiaceae</taxon>
        <taxon>Phialocephala</taxon>
        <taxon>Phialocephala fortinii species complex</taxon>
    </lineage>
</organism>
<dbReference type="SMART" id="SM00829">
    <property type="entry name" value="PKS_ER"/>
    <property type="match status" value="1"/>
</dbReference>
<dbReference type="Gene3D" id="3.90.180.10">
    <property type="entry name" value="Medium-chain alcohol dehydrogenases, catalytic domain"/>
    <property type="match status" value="1"/>
</dbReference>
<dbReference type="STRING" id="576137.A0A1L7XDQ3"/>
<keyword evidence="2" id="KW-0560">Oxidoreductase</keyword>
<sequence>MSGIMRAIDIKDGKGPISHLFMNAETAKPAPASSQALVKIHAFGLNRMDLMQREGLYNVPPQAGKTLGVEFSGVVEELGDGDTADFKVGDEVFGLAYGGSAYAEYLVSSTRMLIQKPKELSWTTAAGIPETWITATQALHLVGCFRPGNNVLFHAGASSVSIALIQLAKAAGANYIFITAGSDDKVQFCEELGATRGFNYHEDDWVKDILDMTDGHGVDVIVDVVGKNYSQKNFEVAAMDGRIVQLASLSGSKLDAGLDILLLENKRLRWEGSRLRSRDLDYQNKLRDLLVEFALPKFVDGTLQVPIEKVFDWKDIQEAHALMESNQSKGKIICVVD</sequence>
<gene>
    <name evidence="4" type="ORF">PAC_13040</name>
</gene>
<dbReference type="InterPro" id="IPR014189">
    <property type="entry name" value="Quinone_OxRdtase_PIG3"/>
</dbReference>
<evidence type="ECO:0000313" key="5">
    <source>
        <dbReference type="Proteomes" id="UP000184330"/>
    </source>
</evidence>
<dbReference type="SUPFAM" id="SSF51735">
    <property type="entry name" value="NAD(P)-binding Rossmann-fold domains"/>
    <property type="match status" value="1"/>
</dbReference>
<dbReference type="GO" id="GO:0070402">
    <property type="term" value="F:NADPH binding"/>
    <property type="evidence" value="ECO:0007669"/>
    <property type="project" value="TreeGrafter"/>
</dbReference>
<proteinExistence type="predicted"/>
<dbReference type="InterPro" id="IPR020843">
    <property type="entry name" value="ER"/>
</dbReference>
<evidence type="ECO:0000256" key="1">
    <source>
        <dbReference type="ARBA" id="ARBA00022857"/>
    </source>
</evidence>
<dbReference type="Gene3D" id="3.40.50.720">
    <property type="entry name" value="NAD(P)-binding Rossmann-like Domain"/>
    <property type="match status" value="1"/>
</dbReference>
<dbReference type="PANTHER" id="PTHR48106:SF18">
    <property type="entry name" value="QUINONE OXIDOREDUCTASE PIG3"/>
    <property type="match status" value="1"/>
</dbReference>
<dbReference type="GO" id="GO:0016651">
    <property type="term" value="F:oxidoreductase activity, acting on NAD(P)H"/>
    <property type="evidence" value="ECO:0007669"/>
    <property type="project" value="TreeGrafter"/>
</dbReference>
<dbReference type="AlphaFoldDB" id="A0A1L7XDQ3"/>
<dbReference type="InterPro" id="IPR013154">
    <property type="entry name" value="ADH-like_N"/>
</dbReference>
<dbReference type="InterPro" id="IPR011032">
    <property type="entry name" value="GroES-like_sf"/>
</dbReference>
<dbReference type="Pfam" id="PF00107">
    <property type="entry name" value="ADH_zinc_N"/>
    <property type="match status" value="1"/>
</dbReference>
<dbReference type="NCBIfam" id="TIGR02824">
    <property type="entry name" value="quinone_pig3"/>
    <property type="match status" value="1"/>
</dbReference>
<dbReference type="EMBL" id="FJOG01000022">
    <property type="protein sequence ID" value="CZR63143.1"/>
    <property type="molecule type" value="Genomic_DNA"/>
</dbReference>
<reference evidence="4" key="1">
    <citation type="submission" date="2016-03" db="EMBL/GenBank/DDBJ databases">
        <authorList>
            <person name="Ploux O."/>
        </authorList>
    </citation>
    <scope>NUCLEOTIDE SEQUENCE [LARGE SCALE GENOMIC DNA]</scope>
    <source>
        <strain evidence="4">UAMH 11012</strain>
    </source>
</reference>
<dbReference type="SUPFAM" id="SSF50129">
    <property type="entry name" value="GroES-like"/>
    <property type="match status" value="1"/>
</dbReference>
<name>A0A1L7XDQ3_9HELO</name>
<dbReference type="PANTHER" id="PTHR48106">
    <property type="entry name" value="QUINONE OXIDOREDUCTASE PIG3-RELATED"/>
    <property type="match status" value="1"/>
</dbReference>
<dbReference type="InterPro" id="IPR013149">
    <property type="entry name" value="ADH-like_C"/>
</dbReference>
<protein>
    <submittedName>
        <fullName evidence="4">Probable NADPH quinone oxidoreductase homolog PIG3</fullName>
    </submittedName>
</protein>
<dbReference type="Pfam" id="PF08240">
    <property type="entry name" value="ADH_N"/>
    <property type="match status" value="1"/>
</dbReference>
<evidence type="ECO:0000259" key="3">
    <source>
        <dbReference type="SMART" id="SM00829"/>
    </source>
</evidence>
<keyword evidence="5" id="KW-1185">Reference proteome</keyword>
<dbReference type="CDD" id="cd05276">
    <property type="entry name" value="p53_inducible_oxidoreductase"/>
    <property type="match status" value="1"/>
</dbReference>
<accession>A0A1L7XDQ3</accession>
<feature type="domain" description="Enoyl reductase (ER)" evidence="3">
    <location>
        <begin position="15"/>
        <end position="334"/>
    </location>
</feature>
<dbReference type="Proteomes" id="UP000184330">
    <property type="component" value="Unassembled WGS sequence"/>
</dbReference>
<dbReference type="InterPro" id="IPR036291">
    <property type="entry name" value="NAD(P)-bd_dom_sf"/>
</dbReference>
<evidence type="ECO:0000313" key="4">
    <source>
        <dbReference type="EMBL" id="CZR63143.1"/>
    </source>
</evidence>
<keyword evidence="1" id="KW-0521">NADP</keyword>